<keyword evidence="7" id="KW-0793">Thylakoid</keyword>
<evidence type="ECO:0000256" key="6">
    <source>
        <dbReference type="PIRSR" id="PIRSR601344-1"/>
    </source>
</evidence>
<feature type="binding site" evidence="9">
    <location>
        <position position="49"/>
    </location>
    <ligand>
        <name>chlorophyll a</name>
        <dbReference type="ChEBI" id="CHEBI:58416"/>
        <label>1</label>
    </ligand>
</feature>
<dbReference type="EMDB" id="EMD-12672"/>
<dbReference type="AlphaFoldDB" id="Q8S567"/>
<comment type="similarity">
    <text evidence="7">Belongs to the light-harvesting chlorophyll a/b-binding (LHC) protein family.</text>
</comment>
<comment type="function">
    <text evidence="7">The light-harvesting complex (LHC) functions as a light receptor, it captures and delivers excitation energy to photosystems with which it is closely associated.</text>
</comment>
<feature type="binding site" evidence="6">
    <location>
        <position position="157"/>
    </location>
    <ligand>
        <name>chlorophyll a</name>
        <dbReference type="ChEBI" id="CHEBI:58416"/>
        <label>1</label>
    </ligand>
</feature>
<feature type="binding site" evidence="6 9">
    <location>
        <position position="163"/>
    </location>
    <ligand>
        <name>chlorophyll a</name>
        <dbReference type="ChEBI" id="CHEBI:58416"/>
        <label>1</label>
    </ligand>
</feature>
<dbReference type="Gene3D" id="1.10.3460.10">
    <property type="entry name" value="Chlorophyll a/b binding protein domain"/>
    <property type="match status" value="1"/>
</dbReference>
<dbReference type="GO" id="GO:0009765">
    <property type="term" value="P:photosynthesis, light harvesting"/>
    <property type="evidence" value="ECO:0007669"/>
    <property type="project" value="InterPro"/>
</dbReference>
<evidence type="ECO:0000256" key="5">
    <source>
        <dbReference type="ARBA" id="ARBA00022991"/>
    </source>
</evidence>
<keyword evidence="7" id="KW-0603">Photosystem I</keyword>
<dbReference type="GO" id="GO:0009535">
    <property type="term" value="C:chloroplast thylakoid membrane"/>
    <property type="evidence" value="ECO:0007669"/>
    <property type="project" value="UniProtKB-SubCell"/>
</dbReference>
<evidence type="ECO:0000256" key="3">
    <source>
        <dbReference type="ARBA" id="ARBA00022531"/>
    </source>
</evidence>
<feature type="binding site" evidence="6">
    <location>
        <position position="161"/>
    </location>
    <ligand>
        <name>chlorophyll a</name>
        <dbReference type="ChEBI" id="CHEBI:58416"/>
        <label>1</label>
    </ligand>
</feature>
<keyword evidence="2 7" id="KW-0150">Chloroplast</keyword>
<dbReference type="ExpressionAtlas" id="Q8S567">
    <property type="expression patterns" value="baseline"/>
</dbReference>
<dbReference type="InterPro" id="IPR001344">
    <property type="entry name" value="Chloro_AB-bd_pln"/>
</dbReference>
<dbReference type="IntAct" id="Q8S567">
    <property type="interactions" value="1"/>
</dbReference>
<dbReference type="GO" id="GO:0009522">
    <property type="term" value="C:photosystem I"/>
    <property type="evidence" value="ECO:0007669"/>
    <property type="project" value="UniProtKB-KW"/>
</dbReference>
<feature type="binding site" evidence="9">
    <location>
        <position position="50"/>
    </location>
    <ligand>
        <name>chlorophyll a</name>
        <dbReference type="ChEBI" id="CHEBI:58416"/>
        <label>1</label>
    </ligand>
</feature>
<feature type="binding site" evidence="9">
    <location>
        <position position="158"/>
    </location>
    <ligand>
        <name>chlorophyll a</name>
        <dbReference type="ChEBI" id="CHEBI:58416"/>
        <label>2</label>
    </ligand>
</feature>
<comment type="subcellular location">
    <subcellularLocation>
        <location evidence="7">Plastid</location>
        <location evidence="7">Chloroplast thylakoid membrane</location>
    </subcellularLocation>
</comment>
<feature type="binding site" evidence="9">
    <location>
        <position position="149"/>
    </location>
    <ligand>
        <name>chlorophyll a</name>
        <dbReference type="ChEBI" id="CHEBI:58416"/>
        <label>2</label>
    </ligand>
</feature>
<dbReference type="GO" id="GO:0009523">
    <property type="term" value="C:photosystem II"/>
    <property type="evidence" value="ECO:0007669"/>
    <property type="project" value="UniProtKB-KW"/>
</dbReference>
<evidence type="ECO:0000256" key="4">
    <source>
        <dbReference type="ARBA" id="ARBA00022640"/>
    </source>
</evidence>
<dbReference type="PDB" id="7D0J">
    <property type="method" value="EM"/>
    <property type="resolution" value="3.42 A"/>
    <property type="chains" value="9=29-210"/>
</dbReference>
<protein>
    <recommendedName>
        <fullName evidence="7">Chlorophyll a-b binding protein, chloroplastic</fullName>
    </recommendedName>
</protein>
<dbReference type="EMDB" id="EMD-12180"/>
<feature type="binding site" description="axial binding residue" evidence="6">
    <location>
        <position position="75"/>
    </location>
    <ligand>
        <name>chlorophyll b</name>
        <dbReference type="ChEBI" id="CHEBI:61721"/>
        <label>1</label>
    </ligand>
    <ligandPart>
        <name>Mg</name>
        <dbReference type="ChEBI" id="CHEBI:25107"/>
    </ligandPart>
</feature>
<dbReference type="SUPFAM" id="SSF103511">
    <property type="entry name" value="Chlorophyll a-b binding protein"/>
    <property type="match status" value="1"/>
</dbReference>
<feature type="binding site" evidence="6">
    <location>
        <position position="175"/>
    </location>
    <ligand>
        <name>chlorophyll a</name>
        <dbReference type="ChEBI" id="CHEBI:58416"/>
        <label>1</label>
    </ligand>
</feature>
<accession>Q8S567</accession>
<feature type="binding site" evidence="6">
    <location>
        <position position="158"/>
    </location>
    <ligand>
        <name>chlorophyll a</name>
        <dbReference type="ChEBI" id="CHEBI:58416"/>
        <label>1</label>
    </ligand>
</feature>
<dbReference type="InterPro" id="IPR022796">
    <property type="entry name" value="Chloroa_b-bind"/>
</dbReference>
<dbReference type="Pfam" id="PF00504">
    <property type="entry name" value="Chloroa_b-bind"/>
    <property type="match status" value="1"/>
</dbReference>
<keyword evidence="4 7" id="KW-0934">Plastid</keyword>
<dbReference type="EMDB" id="EMD-30536"/>
<evidence type="ECO:0000256" key="7">
    <source>
        <dbReference type="RuleBase" id="RU363080"/>
    </source>
</evidence>
<keyword evidence="7" id="KW-0604">Photosystem II</keyword>
<feature type="binding site" evidence="6">
    <location>
        <position position="190"/>
    </location>
    <ligand>
        <name>chlorophyll a</name>
        <dbReference type="ChEBI" id="CHEBI:58416"/>
        <label>1</label>
    </ligand>
</feature>
<proteinExistence type="evidence at protein level"/>
<name>Q8S567_CHLRE</name>
<feature type="binding site" evidence="9">
    <location>
        <position position="51"/>
    </location>
    <ligand>
        <name>chlorophyll a</name>
        <dbReference type="ChEBI" id="CHEBI:58416"/>
        <label>1</label>
    </ligand>
</feature>
<reference evidence="9" key="2">
    <citation type="journal article" date="2021" name="Nat. Commun.">
        <title>Structure of photosystem I-LHCI-LHCII from the green alga Chlamydomonas reinhardtii in State 2.</title>
        <authorList>
            <person name="Huang Z."/>
            <person name="Shen L."/>
            <person name="Wang W."/>
            <person name="Mao Z."/>
            <person name="Yi X."/>
            <person name="Kuang T."/>
            <person name="Shen J.R."/>
            <person name="Zhang X."/>
            <person name="Han G."/>
        </authorList>
    </citation>
    <scope>STRUCTURE BY ELECTRON MICROSCOPY (3.42 ANGSTROMS) OF 29-210 IN COMPLEX WITH CHLOROPHYLL A</scope>
</reference>
<organism evidence="8">
    <name type="scientific">Chlamydomonas reinhardtii</name>
    <name type="common">Chlamydomonas smithii</name>
    <dbReference type="NCBI Taxonomy" id="3055"/>
    <lineage>
        <taxon>Eukaryota</taxon>
        <taxon>Viridiplantae</taxon>
        <taxon>Chlorophyta</taxon>
        <taxon>core chlorophytes</taxon>
        <taxon>Chlorophyceae</taxon>
        <taxon>CS clade</taxon>
        <taxon>Chlamydomonadales</taxon>
        <taxon>Chlamydomonadaceae</taxon>
        <taxon>Chlamydomonas</taxon>
    </lineage>
</organism>
<evidence type="ECO:0007829" key="9">
    <source>
        <dbReference type="PDB" id="7D0J"/>
    </source>
</evidence>
<evidence type="ECO:0000313" key="8">
    <source>
        <dbReference type="EMBL" id="AAL87738.1"/>
    </source>
</evidence>
<keyword evidence="9" id="KW-0002">3D-structure</keyword>
<dbReference type="EMBL" id="AF244524">
    <property type="protein sequence ID" value="AAL87738.1"/>
    <property type="molecule type" value="mRNA"/>
</dbReference>
<keyword evidence="1 6" id="KW-0148">Chlorophyll</keyword>
<sequence length="222" mass="23907">MIAAKSQVALGRRAPVRGQRVVAAASARPTWLPGLNPPAHLKGALAGDNGFDPLGLGQDEGRLKWYAEAEKTNGRWAMMAVAGILGQELLGVTPAWWEAGAKEYDIPAQALTPIEFIVMGFLEIKRYQGFKQTGTSGFINSFPFDPAGMNSPSMATKEVKNGRLAMVAFIGFCVQALATRTQPIEGLTAHLADPFGKNITYYLTHLPETLGSAKRLPQPVWG</sequence>
<feature type="binding site" evidence="6 9">
    <location>
        <position position="70"/>
    </location>
    <ligand>
        <name>chlorophyll a</name>
        <dbReference type="ChEBI" id="CHEBI:58416"/>
        <label>1</label>
    </ligand>
</feature>
<dbReference type="FunFam" id="1.10.3460.10:FF:000023">
    <property type="entry name" value="Chlorophyll a-b binding protein, chloroplastic"/>
    <property type="match status" value="1"/>
</dbReference>
<dbReference type="GO" id="GO:0016168">
    <property type="term" value="F:chlorophyll binding"/>
    <property type="evidence" value="ECO:0007669"/>
    <property type="project" value="UniProtKB-KW"/>
</dbReference>
<keyword evidence="5 7" id="KW-0157">Chromophore</keyword>
<dbReference type="EMDB" id="EMD-9853"/>
<dbReference type="PANTHER" id="PTHR21649">
    <property type="entry name" value="CHLOROPHYLL A/B BINDING PROTEIN"/>
    <property type="match status" value="1"/>
</dbReference>
<evidence type="ECO:0000256" key="1">
    <source>
        <dbReference type="ARBA" id="ARBA00022494"/>
    </source>
</evidence>
<reference evidence="8" key="1">
    <citation type="submission" date="2000-03" db="EMBL/GenBank/DDBJ databases">
        <title>Cloning and nucleotide sequence of a cDNA encoding a chlorophyll a/b-binding protein from Chlamydomonas reinhardtii.</title>
        <authorList>
            <person name="Merchan F."/>
            <person name="Fernandez E."/>
        </authorList>
    </citation>
    <scope>NUCLEOTIDE SEQUENCE</scope>
</reference>
<keyword evidence="3 7" id="KW-0602">Photosynthesis</keyword>
<evidence type="ECO:0000256" key="2">
    <source>
        <dbReference type="ARBA" id="ARBA00022528"/>
    </source>
</evidence>
<dbReference type="SMR" id="Q8S567"/>
<feature type="binding site" evidence="9">
    <location>
        <position position="144"/>
    </location>
    <ligand>
        <name>chlorophyll a</name>
        <dbReference type="ChEBI" id="CHEBI:58416"/>
        <label>2</label>
    </ligand>
</feature>